<dbReference type="Pfam" id="PF12796">
    <property type="entry name" value="Ank_2"/>
    <property type="match status" value="1"/>
</dbReference>
<dbReference type="Gene3D" id="1.25.40.20">
    <property type="entry name" value="Ankyrin repeat-containing domain"/>
    <property type="match status" value="3"/>
</dbReference>
<dbReference type="SMART" id="SM00248">
    <property type="entry name" value="ANK"/>
    <property type="match status" value="3"/>
</dbReference>
<feature type="non-terminal residue" evidence="4">
    <location>
        <position position="1"/>
    </location>
</feature>
<dbReference type="GeneID" id="36597181"/>
<dbReference type="PROSITE" id="PS50297">
    <property type="entry name" value="ANK_REP_REGION"/>
    <property type="match status" value="2"/>
</dbReference>
<proteinExistence type="predicted"/>
<gene>
    <name evidence="4" type="ORF">BBK36DRAFT_1094406</name>
</gene>
<dbReference type="PANTHER" id="PTHR24171:SF9">
    <property type="entry name" value="ANKYRIN REPEAT DOMAIN-CONTAINING PROTEIN 39"/>
    <property type="match status" value="1"/>
</dbReference>
<dbReference type="PRINTS" id="PR01415">
    <property type="entry name" value="ANKYRIN"/>
</dbReference>
<feature type="repeat" description="ANK" evidence="3">
    <location>
        <begin position="83"/>
        <end position="109"/>
    </location>
</feature>
<sequence length="109" mass="11927">PRRLTSLLHVASQLCSQDTLKLVLLRGASPDILDTYGWAPLHLAAWNGNADVMRILVDGGADIELRKIWNQPPLFDRYRTEHSGTTPLHQAASRGHLPAVELLLAAGAD</sequence>
<feature type="non-terminal residue" evidence="4">
    <location>
        <position position="109"/>
    </location>
</feature>
<dbReference type="Proteomes" id="UP000241546">
    <property type="component" value="Unassembled WGS sequence"/>
</dbReference>
<protein>
    <submittedName>
        <fullName evidence="4">Ankyrin</fullName>
    </submittedName>
</protein>
<evidence type="ECO:0000313" key="5">
    <source>
        <dbReference type="Proteomes" id="UP000241546"/>
    </source>
</evidence>
<name>A0A2T4B1Q1_9HYPO</name>
<feature type="repeat" description="ANK" evidence="3">
    <location>
        <begin position="36"/>
        <end position="68"/>
    </location>
</feature>
<dbReference type="InterPro" id="IPR036770">
    <property type="entry name" value="Ankyrin_rpt-contain_sf"/>
</dbReference>
<reference evidence="5" key="1">
    <citation type="submission" date="2016-07" db="EMBL/GenBank/DDBJ databases">
        <title>Multiple horizontal gene transfer events from other fungi enriched the ability of initially mycotrophic Trichoderma (Ascomycota) to feed on dead plant biomass.</title>
        <authorList>
            <consortium name="DOE Joint Genome Institute"/>
            <person name="Atanasova L."/>
            <person name="Chenthamara K."/>
            <person name="Zhang J."/>
            <person name="Grujic M."/>
            <person name="Henrissat B."/>
            <person name="Kuo A."/>
            <person name="Aerts A."/>
            <person name="Salamov A."/>
            <person name="Lipzen A."/>
            <person name="Labutti K."/>
            <person name="Barry K."/>
            <person name="Miao Y."/>
            <person name="Rahimi M.J."/>
            <person name="Shen Q."/>
            <person name="Grigoriev I.V."/>
            <person name="Kubicek C.P."/>
            <person name="Druzhinina I.S."/>
        </authorList>
    </citation>
    <scope>NUCLEOTIDE SEQUENCE [LARGE SCALE GENOMIC DNA]</scope>
    <source>
        <strain evidence="5">TUCIM 6016</strain>
    </source>
</reference>
<dbReference type="SUPFAM" id="SSF48403">
    <property type="entry name" value="Ankyrin repeat"/>
    <property type="match status" value="1"/>
</dbReference>
<evidence type="ECO:0000256" key="3">
    <source>
        <dbReference type="PROSITE-ProRule" id="PRU00023"/>
    </source>
</evidence>
<evidence type="ECO:0000313" key="4">
    <source>
        <dbReference type="EMBL" id="PTB63230.1"/>
    </source>
</evidence>
<dbReference type="PANTHER" id="PTHR24171">
    <property type="entry name" value="ANKYRIN REPEAT DOMAIN-CONTAINING PROTEIN 39-RELATED"/>
    <property type="match status" value="1"/>
</dbReference>
<dbReference type="AlphaFoldDB" id="A0A2T4B1Q1"/>
<organism evidence="4 5">
    <name type="scientific">Trichoderma citrinoviride</name>
    <dbReference type="NCBI Taxonomy" id="58853"/>
    <lineage>
        <taxon>Eukaryota</taxon>
        <taxon>Fungi</taxon>
        <taxon>Dikarya</taxon>
        <taxon>Ascomycota</taxon>
        <taxon>Pezizomycotina</taxon>
        <taxon>Sordariomycetes</taxon>
        <taxon>Hypocreomycetidae</taxon>
        <taxon>Hypocreales</taxon>
        <taxon>Hypocreaceae</taxon>
        <taxon>Trichoderma</taxon>
    </lineage>
</organism>
<keyword evidence="2 3" id="KW-0040">ANK repeat</keyword>
<evidence type="ECO:0000256" key="2">
    <source>
        <dbReference type="ARBA" id="ARBA00023043"/>
    </source>
</evidence>
<dbReference type="InterPro" id="IPR002110">
    <property type="entry name" value="Ankyrin_rpt"/>
</dbReference>
<dbReference type="RefSeq" id="XP_024746550.1">
    <property type="nucleotide sequence ID" value="XM_024889062.1"/>
</dbReference>
<keyword evidence="5" id="KW-1185">Reference proteome</keyword>
<evidence type="ECO:0000256" key="1">
    <source>
        <dbReference type="ARBA" id="ARBA00022737"/>
    </source>
</evidence>
<dbReference type="EMBL" id="KZ680220">
    <property type="protein sequence ID" value="PTB63230.1"/>
    <property type="molecule type" value="Genomic_DNA"/>
</dbReference>
<dbReference type="PROSITE" id="PS50088">
    <property type="entry name" value="ANK_REPEAT"/>
    <property type="match status" value="2"/>
</dbReference>
<dbReference type="OrthoDB" id="4884755at2759"/>
<accession>A0A2T4B1Q1</accession>
<keyword evidence="1" id="KW-0677">Repeat</keyword>